<reference evidence="1" key="1">
    <citation type="submission" date="2018-05" db="EMBL/GenBank/DDBJ databases">
        <authorList>
            <person name="Lanie J.A."/>
            <person name="Ng W.-L."/>
            <person name="Kazmierczak K.M."/>
            <person name="Andrzejewski T.M."/>
            <person name="Davidsen T.M."/>
            <person name="Wayne K.J."/>
            <person name="Tettelin H."/>
            <person name="Glass J.I."/>
            <person name="Rusch D."/>
            <person name="Podicherti R."/>
            <person name="Tsui H.-C.T."/>
            <person name="Winkler M.E."/>
        </authorList>
    </citation>
    <scope>NUCLEOTIDE SEQUENCE</scope>
</reference>
<feature type="non-terminal residue" evidence="1">
    <location>
        <position position="43"/>
    </location>
</feature>
<protein>
    <submittedName>
        <fullName evidence="1">Uncharacterized protein</fullName>
    </submittedName>
</protein>
<evidence type="ECO:0000313" key="1">
    <source>
        <dbReference type="EMBL" id="SVD03861.1"/>
    </source>
</evidence>
<organism evidence="1">
    <name type="scientific">marine metagenome</name>
    <dbReference type="NCBI Taxonomy" id="408172"/>
    <lineage>
        <taxon>unclassified sequences</taxon>
        <taxon>metagenomes</taxon>
        <taxon>ecological metagenomes</taxon>
    </lineage>
</organism>
<feature type="non-terminal residue" evidence="1">
    <location>
        <position position="1"/>
    </location>
</feature>
<accession>A0A382S4Q1</accession>
<dbReference type="EMBL" id="UINC01125786">
    <property type="protein sequence ID" value="SVD03861.1"/>
    <property type="molecule type" value="Genomic_DNA"/>
</dbReference>
<proteinExistence type="predicted"/>
<gene>
    <name evidence="1" type="ORF">METZ01_LOCUS356715</name>
</gene>
<name>A0A382S4Q1_9ZZZZ</name>
<sequence>VYHTNSGIFSNHRCRFPVTCQFGKETIPRRAVLSQQLVSLVTI</sequence>
<dbReference type="AlphaFoldDB" id="A0A382S4Q1"/>